<evidence type="ECO:0000256" key="2">
    <source>
        <dbReference type="SAM" id="MobiDB-lite"/>
    </source>
</evidence>
<feature type="compositionally biased region" description="Basic and acidic residues" evidence="2">
    <location>
        <begin position="377"/>
        <end position="389"/>
    </location>
</feature>
<dbReference type="Pfam" id="PF00616">
    <property type="entry name" value="RasGAP"/>
    <property type="match status" value="1"/>
</dbReference>
<dbReference type="GO" id="GO:0110085">
    <property type="term" value="C:mitotic actomyosin contractile ring"/>
    <property type="evidence" value="ECO:0007669"/>
    <property type="project" value="TreeGrafter"/>
</dbReference>
<proteinExistence type="predicted"/>
<evidence type="ECO:0000256" key="1">
    <source>
        <dbReference type="SAM" id="Coils"/>
    </source>
</evidence>
<keyword evidence="6" id="KW-1185">Reference proteome</keyword>
<protein>
    <recommendedName>
        <fullName evidence="7">Ras GTPase-activating-like protein IQG1</fullName>
    </recommendedName>
</protein>
<dbReference type="Pfam" id="PF00307">
    <property type="entry name" value="CH"/>
    <property type="match status" value="1"/>
</dbReference>
<feature type="region of interest" description="Disordered" evidence="2">
    <location>
        <begin position="1"/>
        <end position="65"/>
    </location>
</feature>
<dbReference type="PANTHER" id="PTHR14149:SF14">
    <property type="entry name" value="CALPONIN-HOMOLOGY (CH) DOMAIN-CONTAINING PROTEIN"/>
    <property type="match status" value="1"/>
</dbReference>
<feature type="compositionally biased region" description="Low complexity" evidence="2">
    <location>
        <begin position="31"/>
        <end position="52"/>
    </location>
</feature>
<sequence>MEPSNSTSSSASTSSKGPFAYQTRLLERTSSRGASSLSRSNSQSSINNLINSTGSTVAPATARRWVPTHRVGSSLDVVRGKFEELARESGGDDTLISPPSPVKDTYRNRAPSTPSAPSALVPSKPLDREPSTPLRSPVDVERQRTPIYLKRRTLPAPIIASPLSPNVTGIPVEVDSPLSSMPHRIHLPDAIFNRSSSKHGLTNPSLSGYSRFQQTDVAEPHTSFLTSSPPVDAQPDSKFSTILQHGDELPLPSSPRSSSPLIRRRPESVHGAYPYSFPAKDTEPPPSSTSSIVRSTHSKSGAKAPVIQQPGIELSKPTSVMSPVPYRSAYMSNKKSGEYSSTLGIGHHRLGRHLPRIASGDGDDLWEEKDQPSTLTRNEEPARSDRQTREGQMQADGNGETSAQKSSKPERSSPSAPIADAVMGLPNRIPLKAPTISPSPLPSARGLWADKQRHLIQAYEYLCHVGEAQQWIEGCLGEELEFGVVEMEEGLRNGIVLAKLVRVFRGDAAVRKIYEAPKLDFRHSDNINYFFNFVRHVGLPEGFIFELTDLYEKKNLPKVIYCIHALSHLLARRGMAERIGNLLGQLQFSDDQLQRTQKGLKDAGVAMPNFGNVGRELAMEINEESEIEAETEDEYRDRLLLENEASIIALQAHARRFLTRRTQQTLHGRIRLAERHISKLQTHCRGLLLRKRLFSQRQARIKLTPWIVALQAICRAIIIRRRWHTSLYRIKTSVTYVIKVQAQIRGILQRRRFVRLKATLRKFHFPIMRFQAVARAHLTRRARAELSESFFRPDVKLSIISFQSVARGALARRQASLRFRILKQCGSTFTALQAHCRGILVRRRMRAQVAKLENVSHVVVRIQAAVRTYLARKRLLLLIRGLRKATPIVVGLQARARASLKRQQHQSINKALAEVQSVISVGNLQALARASLVRNKHRQMNKKLTVALPDIVGFQATARAWLLRRDFCAWRDHLLRSQMVATILQAMLRGTLQRRAFRAKMEYYSANLSKVVIIQSLFRAKETREQYRQLTLGKNVTVGTIKNFVHLLDDSEADFQEEIKVERLRKRVVEHIRENQALENEVNDLEVKIALIVQNVKSFDELIKARKRHGADSAAAHAARVSLLAAYGDPFSGPNTLDQDARRKLELYQQLFYLLQTRGEYLSKLFVRLSVETCSETSRRFIERVVLTLFGYGQDRREDFLLLKLFQLTIRDEIAAASSVNDIVRGHPIYINIAVHYIRPRQVTYVKDAYQSIIREVIDSADLDLEVDPSVIHRARIDVEEMRSGVLSSQPKDVSFREALADPDTRGIYIRHLQVLQWWTEGFVTAITQSTRKMPYGMRYLARETLLSLRSKFPDASDEIYATCIGRLVYYRYINPAIITPETFDIVSKTVNIAPRKNLAQISKILTQIMSGEVFDDDNPIYVPINDYVRKAILQMSAWFIEVADVPDAESQFHAHEFLDATVQPKPIYISPNEIYTVHSLLSQHQDYLTASNDDTLKVILAELGGVPHLDNEELKDARDSAITLELTNRFADVRDPLAEEKTLWVQAKRGVLAILRVQPAQDLIESLMRRVTEDDELMWEEILDAEMENEMRHTPRRQPSAVANDSAYRLEDIRSLKFAAVKALAISNLLDLEKGGKISRADGFQGILNAIAGDVRSKHRKRIQRQQEMTNMNEALRQLAERKKYFEEQIDSYHSYAETAMNTMQRGKGKKRFVLPFTKQYFHLRDLQRSGQTPQFGSFLYTAKYLYDKGILLSIDQYSPRQFDKLQLTMSSNTAGIFTLSLESTLLGVVSRIASEDVRMEDLLQAKYEKRPSLALFNGKVKVNFELFLYQINKKFYV</sequence>
<dbReference type="Proteomes" id="UP000054477">
    <property type="component" value="Unassembled WGS sequence"/>
</dbReference>
<dbReference type="PROSITE" id="PS50021">
    <property type="entry name" value="CH"/>
    <property type="match status" value="1"/>
</dbReference>
<dbReference type="Pfam" id="PF03836">
    <property type="entry name" value="RasGAP_C"/>
    <property type="match status" value="1"/>
</dbReference>
<dbReference type="SUPFAM" id="SSF48350">
    <property type="entry name" value="GTPase activation domain, GAP"/>
    <property type="match status" value="1"/>
</dbReference>
<dbReference type="InterPro" id="IPR036872">
    <property type="entry name" value="CH_dom_sf"/>
</dbReference>
<dbReference type="Gene3D" id="1.20.5.190">
    <property type="match status" value="1"/>
</dbReference>
<evidence type="ECO:0000259" key="3">
    <source>
        <dbReference type="PROSITE" id="PS50018"/>
    </source>
</evidence>
<dbReference type="InterPro" id="IPR008936">
    <property type="entry name" value="Rho_GTPase_activation_prot"/>
</dbReference>
<dbReference type="GO" id="GO:0005096">
    <property type="term" value="F:GTPase activator activity"/>
    <property type="evidence" value="ECO:0007669"/>
    <property type="project" value="TreeGrafter"/>
</dbReference>
<feature type="region of interest" description="Disordered" evidence="2">
    <location>
        <begin position="354"/>
        <end position="420"/>
    </location>
</feature>
<accession>A0A0C9YF29</accession>
<evidence type="ECO:0000313" key="6">
    <source>
        <dbReference type="Proteomes" id="UP000054477"/>
    </source>
</evidence>
<gene>
    <name evidence="5" type="ORF">K443DRAFT_674011</name>
</gene>
<dbReference type="InterPro" id="IPR000048">
    <property type="entry name" value="IQ_motif_EF-hand-BS"/>
</dbReference>
<evidence type="ECO:0000259" key="4">
    <source>
        <dbReference type="PROSITE" id="PS50021"/>
    </source>
</evidence>
<dbReference type="GO" id="GO:0051015">
    <property type="term" value="F:actin filament binding"/>
    <property type="evidence" value="ECO:0007669"/>
    <property type="project" value="TreeGrafter"/>
</dbReference>
<dbReference type="HOGENOM" id="CLU_000972_1_0_1"/>
<dbReference type="OrthoDB" id="775356at2759"/>
<feature type="domain" description="Calponin-homology (CH)" evidence="4">
    <location>
        <begin position="462"/>
        <end position="570"/>
    </location>
</feature>
<feature type="compositionally biased region" description="Low complexity" evidence="2">
    <location>
        <begin position="288"/>
        <end position="299"/>
    </location>
</feature>
<dbReference type="InterPro" id="IPR001715">
    <property type="entry name" value="CH_dom"/>
</dbReference>
<dbReference type="EMBL" id="KN838551">
    <property type="protein sequence ID" value="KIK06728.1"/>
    <property type="molecule type" value="Genomic_DNA"/>
</dbReference>
<dbReference type="GO" id="GO:0005516">
    <property type="term" value="F:calmodulin binding"/>
    <property type="evidence" value="ECO:0007669"/>
    <property type="project" value="TreeGrafter"/>
</dbReference>
<feature type="coiled-coil region" evidence="1">
    <location>
        <begin position="1061"/>
        <end position="1095"/>
    </location>
</feature>
<reference evidence="5 6" key="1">
    <citation type="submission" date="2014-04" db="EMBL/GenBank/DDBJ databases">
        <authorList>
            <consortium name="DOE Joint Genome Institute"/>
            <person name="Kuo A."/>
            <person name="Kohler A."/>
            <person name="Nagy L.G."/>
            <person name="Floudas D."/>
            <person name="Copeland A."/>
            <person name="Barry K.W."/>
            <person name="Cichocki N."/>
            <person name="Veneault-Fourrey C."/>
            <person name="LaButti K."/>
            <person name="Lindquist E.A."/>
            <person name="Lipzen A."/>
            <person name="Lundell T."/>
            <person name="Morin E."/>
            <person name="Murat C."/>
            <person name="Sun H."/>
            <person name="Tunlid A."/>
            <person name="Henrissat B."/>
            <person name="Grigoriev I.V."/>
            <person name="Hibbett D.S."/>
            <person name="Martin F."/>
            <person name="Nordberg H.P."/>
            <person name="Cantor M.N."/>
            <person name="Hua S.X."/>
        </authorList>
    </citation>
    <scope>NUCLEOTIDE SEQUENCE [LARGE SCALE GENOMIC DNA]</scope>
    <source>
        <strain evidence="5 6">LaAM-08-1</strain>
    </source>
</reference>
<dbReference type="InterPro" id="IPR001936">
    <property type="entry name" value="RasGAP_dom"/>
</dbReference>
<dbReference type="CDD" id="cd21206">
    <property type="entry name" value="CH_IQGAP"/>
    <property type="match status" value="1"/>
</dbReference>
<feature type="domain" description="Ras-GAP" evidence="3">
    <location>
        <begin position="1184"/>
        <end position="1411"/>
    </location>
</feature>
<name>A0A0C9YF29_9AGAR</name>
<dbReference type="SMART" id="SM00033">
    <property type="entry name" value="CH"/>
    <property type="match status" value="1"/>
</dbReference>
<feature type="compositionally biased region" description="Low complexity" evidence="2">
    <location>
        <begin position="249"/>
        <end position="261"/>
    </location>
</feature>
<feature type="region of interest" description="Disordered" evidence="2">
    <location>
        <begin position="217"/>
        <end position="323"/>
    </location>
</feature>
<evidence type="ECO:0008006" key="7">
    <source>
        <dbReference type="Google" id="ProtNLM"/>
    </source>
</evidence>
<evidence type="ECO:0000313" key="5">
    <source>
        <dbReference type="EMBL" id="KIK06728.1"/>
    </source>
</evidence>
<dbReference type="PROSITE" id="PS50018">
    <property type="entry name" value="RAS_GTPASE_ACTIV_2"/>
    <property type="match status" value="1"/>
</dbReference>
<dbReference type="PANTHER" id="PTHR14149">
    <property type="entry name" value="RAS GTPASE-ACTIVATING PROTEIN WITH IQ MOTIF"/>
    <property type="match status" value="1"/>
</dbReference>
<dbReference type="STRING" id="1095629.A0A0C9YF29"/>
<organism evidence="5 6">
    <name type="scientific">Laccaria amethystina LaAM-08-1</name>
    <dbReference type="NCBI Taxonomy" id="1095629"/>
    <lineage>
        <taxon>Eukaryota</taxon>
        <taxon>Fungi</taxon>
        <taxon>Dikarya</taxon>
        <taxon>Basidiomycota</taxon>
        <taxon>Agaricomycotina</taxon>
        <taxon>Agaricomycetes</taxon>
        <taxon>Agaricomycetidae</taxon>
        <taxon>Agaricales</taxon>
        <taxon>Agaricineae</taxon>
        <taxon>Hydnangiaceae</taxon>
        <taxon>Laccaria</taxon>
    </lineage>
</organism>
<dbReference type="SUPFAM" id="SSF47576">
    <property type="entry name" value="Calponin-homology domain, CH-domain"/>
    <property type="match status" value="1"/>
</dbReference>
<dbReference type="GO" id="GO:1903479">
    <property type="term" value="P:mitotic actomyosin contractile ring assembly actin filament organization"/>
    <property type="evidence" value="ECO:0007669"/>
    <property type="project" value="TreeGrafter"/>
</dbReference>
<feature type="region of interest" description="Disordered" evidence="2">
    <location>
        <begin position="86"/>
        <end position="139"/>
    </location>
</feature>
<reference evidence="6" key="2">
    <citation type="submission" date="2015-01" db="EMBL/GenBank/DDBJ databases">
        <title>Evolutionary Origins and Diversification of the Mycorrhizal Mutualists.</title>
        <authorList>
            <consortium name="DOE Joint Genome Institute"/>
            <consortium name="Mycorrhizal Genomics Consortium"/>
            <person name="Kohler A."/>
            <person name="Kuo A."/>
            <person name="Nagy L.G."/>
            <person name="Floudas D."/>
            <person name="Copeland A."/>
            <person name="Barry K.W."/>
            <person name="Cichocki N."/>
            <person name="Veneault-Fourrey C."/>
            <person name="LaButti K."/>
            <person name="Lindquist E.A."/>
            <person name="Lipzen A."/>
            <person name="Lundell T."/>
            <person name="Morin E."/>
            <person name="Murat C."/>
            <person name="Riley R."/>
            <person name="Ohm R."/>
            <person name="Sun H."/>
            <person name="Tunlid A."/>
            <person name="Henrissat B."/>
            <person name="Grigoriev I.V."/>
            <person name="Hibbett D.S."/>
            <person name="Martin F."/>
        </authorList>
    </citation>
    <scope>NUCLEOTIDE SEQUENCE [LARGE SCALE GENOMIC DNA]</scope>
    <source>
        <strain evidence="6">LaAM-08-1</strain>
    </source>
</reference>
<dbReference type="PROSITE" id="PS50096">
    <property type="entry name" value="IQ"/>
    <property type="match status" value="7"/>
</dbReference>
<dbReference type="InterPro" id="IPR000593">
    <property type="entry name" value="RasGAP_C"/>
</dbReference>
<dbReference type="Gene3D" id="1.10.418.10">
    <property type="entry name" value="Calponin-like domain"/>
    <property type="match status" value="1"/>
</dbReference>
<dbReference type="Gene3D" id="1.10.506.10">
    <property type="entry name" value="GTPase Activation - p120gap, domain 1"/>
    <property type="match status" value="1"/>
</dbReference>
<dbReference type="Pfam" id="PF00612">
    <property type="entry name" value="IQ"/>
    <property type="match status" value="5"/>
</dbReference>
<dbReference type="SMART" id="SM00323">
    <property type="entry name" value="RasGAP"/>
    <property type="match status" value="1"/>
</dbReference>
<feature type="compositionally biased region" description="Low complexity" evidence="2">
    <location>
        <begin position="1"/>
        <end position="15"/>
    </location>
</feature>
<keyword evidence="1" id="KW-0175">Coiled coil</keyword>
<dbReference type="SUPFAM" id="SSF143885">
    <property type="entry name" value="RGC domain-like"/>
    <property type="match status" value="1"/>
</dbReference>
<dbReference type="SMART" id="SM00015">
    <property type="entry name" value="IQ"/>
    <property type="match status" value="11"/>
</dbReference>